<keyword evidence="6" id="KW-0378">Hydrolase</keyword>
<name>A0A6J4T7N7_9ACTN</name>
<evidence type="ECO:0000256" key="4">
    <source>
        <dbReference type="ARBA" id="ARBA00022692"/>
    </source>
</evidence>
<keyword evidence="9" id="KW-0482">Metalloprotease</keyword>
<dbReference type="SUPFAM" id="SSF52540">
    <property type="entry name" value="P-loop containing nucleoside triphosphate hydrolases"/>
    <property type="match status" value="1"/>
</dbReference>
<evidence type="ECO:0000256" key="8">
    <source>
        <dbReference type="ARBA" id="ARBA00022989"/>
    </source>
</evidence>
<evidence type="ECO:0000256" key="6">
    <source>
        <dbReference type="ARBA" id="ARBA00022801"/>
    </source>
</evidence>
<dbReference type="InterPro" id="IPR037219">
    <property type="entry name" value="Peptidase_M41-like"/>
</dbReference>
<evidence type="ECO:0000256" key="1">
    <source>
        <dbReference type="ARBA" id="ARBA00001947"/>
    </source>
</evidence>
<dbReference type="GO" id="GO:0030163">
    <property type="term" value="P:protein catabolic process"/>
    <property type="evidence" value="ECO:0007669"/>
    <property type="project" value="TreeGrafter"/>
</dbReference>
<dbReference type="Gene3D" id="1.10.8.60">
    <property type="match status" value="1"/>
</dbReference>
<dbReference type="PANTHER" id="PTHR23076:SF97">
    <property type="entry name" value="ATP-DEPENDENT ZINC METALLOPROTEASE YME1L1"/>
    <property type="match status" value="1"/>
</dbReference>
<evidence type="ECO:0000256" key="9">
    <source>
        <dbReference type="ARBA" id="ARBA00023049"/>
    </source>
</evidence>
<dbReference type="FunFam" id="1.10.8.60:FF:000001">
    <property type="entry name" value="ATP-dependent zinc metalloprotease FtsH"/>
    <property type="match status" value="1"/>
</dbReference>
<dbReference type="SUPFAM" id="SSF140990">
    <property type="entry name" value="FtsH protease domain-like"/>
    <property type="match status" value="1"/>
</dbReference>
<dbReference type="FunFam" id="1.20.58.760:FF:000001">
    <property type="entry name" value="ATP-dependent zinc metalloprotease FtsH"/>
    <property type="match status" value="1"/>
</dbReference>
<feature type="domain" description="Peptidase M41" evidence="12">
    <location>
        <begin position="107"/>
        <end position="292"/>
    </location>
</feature>
<evidence type="ECO:0000256" key="2">
    <source>
        <dbReference type="ARBA" id="ARBA00010044"/>
    </source>
</evidence>
<evidence type="ECO:0000259" key="12">
    <source>
        <dbReference type="Pfam" id="PF01434"/>
    </source>
</evidence>
<keyword evidence="8" id="KW-0472">Membrane</keyword>
<feature type="coiled-coil region" evidence="10">
    <location>
        <begin position="255"/>
        <end position="285"/>
    </location>
</feature>
<sequence>ATNRPEILDPALLRPGRFDRRIAVSPPDRDGRLKILEVHTRGKPLAEHVDLKGIASSTPGMVGADLRNLVNEAALSAARRGDQEITTADFTNSLERIILGAERRITISYDERERTAYHESGHAVLGMLEPGADPVRKVSIVPRGRALGVTFQSPESDRYGYDERYLKGRIVGALGGRAAEEIVYGNVTTGAESDLEQVTNIARQMVGRWGMSDKIGLVSVLPGPGDDSMFFPGTTGQTSESTREIVDREVRRIVEECYRSALEKLRENRDKLEALTKELLDEETLDEADAYRVAGFDRKPPAAEIGGTPDVASNGNGSGNGAVSGGISSVDA</sequence>
<dbReference type="Pfam" id="PF01434">
    <property type="entry name" value="Peptidase_M41"/>
    <property type="match status" value="1"/>
</dbReference>
<keyword evidence="4" id="KW-0812">Transmembrane</keyword>
<keyword evidence="8" id="KW-1133">Transmembrane helix</keyword>
<evidence type="ECO:0000256" key="10">
    <source>
        <dbReference type="SAM" id="Coils"/>
    </source>
</evidence>
<evidence type="ECO:0000256" key="5">
    <source>
        <dbReference type="ARBA" id="ARBA00022723"/>
    </source>
</evidence>
<accession>A0A6J4T7N7</accession>
<dbReference type="GO" id="GO:0005524">
    <property type="term" value="F:ATP binding"/>
    <property type="evidence" value="ECO:0007669"/>
    <property type="project" value="InterPro"/>
</dbReference>
<dbReference type="Gene3D" id="1.20.58.760">
    <property type="entry name" value="Peptidase M41"/>
    <property type="match status" value="1"/>
</dbReference>
<evidence type="ECO:0000256" key="3">
    <source>
        <dbReference type="ARBA" id="ARBA00022670"/>
    </source>
</evidence>
<dbReference type="GO" id="GO:0051301">
    <property type="term" value="P:cell division"/>
    <property type="evidence" value="ECO:0007669"/>
    <property type="project" value="UniProtKB-KW"/>
</dbReference>
<dbReference type="InterPro" id="IPR000642">
    <property type="entry name" value="Peptidase_M41"/>
</dbReference>
<evidence type="ECO:0000256" key="11">
    <source>
        <dbReference type="SAM" id="MobiDB-lite"/>
    </source>
</evidence>
<dbReference type="PANTHER" id="PTHR23076">
    <property type="entry name" value="METALLOPROTEASE M41 FTSH"/>
    <property type="match status" value="1"/>
</dbReference>
<dbReference type="Gene3D" id="3.40.50.300">
    <property type="entry name" value="P-loop containing nucleotide triphosphate hydrolases"/>
    <property type="match status" value="1"/>
</dbReference>
<dbReference type="EMBL" id="CADCVT010000285">
    <property type="protein sequence ID" value="CAA9516097.1"/>
    <property type="molecule type" value="Genomic_DNA"/>
</dbReference>
<evidence type="ECO:0000256" key="7">
    <source>
        <dbReference type="ARBA" id="ARBA00022833"/>
    </source>
</evidence>
<keyword evidence="14" id="KW-0131">Cell cycle</keyword>
<reference evidence="14" key="1">
    <citation type="submission" date="2020-02" db="EMBL/GenBank/DDBJ databases">
        <authorList>
            <person name="Meier V. D."/>
        </authorList>
    </citation>
    <scope>NUCLEOTIDE SEQUENCE</scope>
    <source>
        <strain evidence="14">AVDCRST_MAG85</strain>
    </source>
</reference>
<evidence type="ECO:0000259" key="13">
    <source>
        <dbReference type="Pfam" id="PF17862"/>
    </source>
</evidence>
<dbReference type="InterPro" id="IPR041569">
    <property type="entry name" value="AAA_lid_3"/>
</dbReference>
<proteinExistence type="inferred from homology"/>
<protein>
    <submittedName>
        <fullName evidence="14">Cell division protein FtsH</fullName>
    </submittedName>
</protein>
<dbReference type="GO" id="GO:0005886">
    <property type="term" value="C:plasma membrane"/>
    <property type="evidence" value="ECO:0007669"/>
    <property type="project" value="TreeGrafter"/>
</dbReference>
<keyword evidence="14" id="KW-0132">Cell division</keyword>
<comment type="cofactor">
    <cofactor evidence="1">
        <name>Zn(2+)</name>
        <dbReference type="ChEBI" id="CHEBI:29105"/>
    </cofactor>
</comment>
<feature type="domain" description="AAA ATPase AAA+ lid" evidence="13">
    <location>
        <begin position="49"/>
        <end position="91"/>
    </location>
</feature>
<dbReference type="GO" id="GO:0006508">
    <property type="term" value="P:proteolysis"/>
    <property type="evidence" value="ECO:0007669"/>
    <property type="project" value="UniProtKB-KW"/>
</dbReference>
<keyword evidence="10" id="KW-0175">Coiled coil</keyword>
<dbReference type="GO" id="GO:0004176">
    <property type="term" value="F:ATP-dependent peptidase activity"/>
    <property type="evidence" value="ECO:0007669"/>
    <property type="project" value="InterPro"/>
</dbReference>
<keyword evidence="7" id="KW-0862">Zinc</keyword>
<organism evidence="14">
    <name type="scientific">uncultured Solirubrobacteraceae bacterium</name>
    <dbReference type="NCBI Taxonomy" id="1162706"/>
    <lineage>
        <taxon>Bacteria</taxon>
        <taxon>Bacillati</taxon>
        <taxon>Actinomycetota</taxon>
        <taxon>Thermoleophilia</taxon>
        <taxon>Solirubrobacterales</taxon>
        <taxon>Solirubrobacteraceae</taxon>
        <taxon>environmental samples</taxon>
    </lineage>
</organism>
<dbReference type="GO" id="GO:0046872">
    <property type="term" value="F:metal ion binding"/>
    <property type="evidence" value="ECO:0007669"/>
    <property type="project" value="UniProtKB-KW"/>
</dbReference>
<keyword evidence="3" id="KW-0645">Protease</keyword>
<dbReference type="AlphaFoldDB" id="A0A6J4T7N7"/>
<feature type="non-terminal residue" evidence="14">
    <location>
        <position position="1"/>
    </location>
</feature>
<comment type="similarity">
    <text evidence="2">In the C-terminal section; belongs to the peptidase M41 family.</text>
</comment>
<feature type="region of interest" description="Disordered" evidence="11">
    <location>
        <begin position="297"/>
        <end position="332"/>
    </location>
</feature>
<keyword evidence="5" id="KW-0479">Metal-binding</keyword>
<dbReference type="InterPro" id="IPR027417">
    <property type="entry name" value="P-loop_NTPase"/>
</dbReference>
<dbReference type="GO" id="GO:0004222">
    <property type="term" value="F:metalloendopeptidase activity"/>
    <property type="evidence" value="ECO:0007669"/>
    <property type="project" value="InterPro"/>
</dbReference>
<evidence type="ECO:0000313" key="14">
    <source>
        <dbReference type="EMBL" id="CAA9516097.1"/>
    </source>
</evidence>
<dbReference type="Pfam" id="PF17862">
    <property type="entry name" value="AAA_lid_3"/>
    <property type="match status" value="1"/>
</dbReference>
<gene>
    <name evidence="14" type="ORF">AVDCRST_MAG85-2619</name>
</gene>